<dbReference type="OrthoDB" id="8120565at2759"/>
<name>A0A9P7FYI8_9AGAR</name>
<comment type="caution">
    <text evidence="2">The sequence shown here is derived from an EMBL/GenBank/DDBJ whole genome shotgun (WGS) entry which is preliminary data.</text>
</comment>
<reference evidence="2" key="1">
    <citation type="submission" date="2021-02" db="EMBL/GenBank/DDBJ databases">
        <authorList>
            <person name="Nieuwenhuis M."/>
            <person name="Van De Peppel L.J.J."/>
        </authorList>
    </citation>
    <scope>NUCLEOTIDE SEQUENCE</scope>
    <source>
        <strain evidence="2">D49</strain>
    </source>
</reference>
<evidence type="ECO:0000256" key="1">
    <source>
        <dbReference type="SAM" id="MobiDB-lite"/>
    </source>
</evidence>
<dbReference type="EMBL" id="JABCKI010005855">
    <property type="protein sequence ID" value="KAG5637167.1"/>
    <property type="molecule type" value="Genomic_DNA"/>
</dbReference>
<reference evidence="2" key="2">
    <citation type="submission" date="2021-10" db="EMBL/GenBank/DDBJ databases">
        <title>Phylogenomics reveals ancestral predisposition of the termite-cultivated fungus Termitomyces towards a domesticated lifestyle.</title>
        <authorList>
            <person name="Auxier B."/>
            <person name="Grum-Grzhimaylo A."/>
            <person name="Cardenas M.E."/>
            <person name="Lodge J.D."/>
            <person name="Laessoe T."/>
            <person name="Pedersen O."/>
            <person name="Smith M.E."/>
            <person name="Kuyper T.W."/>
            <person name="Franco-Molano E.A."/>
            <person name="Baroni T.J."/>
            <person name="Aanen D.K."/>
        </authorList>
    </citation>
    <scope>NUCLEOTIDE SEQUENCE</scope>
    <source>
        <strain evidence="2">D49</strain>
    </source>
</reference>
<gene>
    <name evidence="2" type="ORF">H0H81_005570</name>
</gene>
<evidence type="ECO:0000313" key="3">
    <source>
        <dbReference type="Proteomes" id="UP000717328"/>
    </source>
</evidence>
<accession>A0A9P7FYI8</accession>
<sequence>MAGHVVGEVTPTMLEHLGFGTFVFFGANLPGLTLEEMDEVFGSSKGLALADQERQAAIHRRLGLLVDTEVSEHVSGEKKGSGSDGQFSEVKEA</sequence>
<protein>
    <submittedName>
        <fullName evidence="2">Uncharacterized protein</fullName>
    </submittedName>
</protein>
<proteinExistence type="predicted"/>
<dbReference type="AlphaFoldDB" id="A0A9P7FYI8"/>
<dbReference type="Proteomes" id="UP000717328">
    <property type="component" value="Unassembled WGS sequence"/>
</dbReference>
<organism evidence="2 3">
    <name type="scientific">Sphagnurus paluster</name>
    <dbReference type="NCBI Taxonomy" id="117069"/>
    <lineage>
        <taxon>Eukaryota</taxon>
        <taxon>Fungi</taxon>
        <taxon>Dikarya</taxon>
        <taxon>Basidiomycota</taxon>
        <taxon>Agaricomycotina</taxon>
        <taxon>Agaricomycetes</taxon>
        <taxon>Agaricomycetidae</taxon>
        <taxon>Agaricales</taxon>
        <taxon>Tricholomatineae</taxon>
        <taxon>Lyophyllaceae</taxon>
        <taxon>Sphagnurus</taxon>
    </lineage>
</organism>
<feature type="compositionally biased region" description="Basic and acidic residues" evidence="1">
    <location>
        <begin position="71"/>
        <end position="81"/>
    </location>
</feature>
<keyword evidence="3" id="KW-1185">Reference proteome</keyword>
<evidence type="ECO:0000313" key="2">
    <source>
        <dbReference type="EMBL" id="KAG5637167.1"/>
    </source>
</evidence>
<feature type="region of interest" description="Disordered" evidence="1">
    <location>
        <begin position="71"/>
        <end position="93"/>
    </location>
</feature>